<feature type="transmembrane region" description="Helical" evidence="1">
    <location>
        <begin position="197"/>
        <end position="214"/>
    </location>
</feature>
<evidence type="ECO:0000313" key="2">
    <source>
        <dbReference type="EMBL" id="MCZ8516959.1"/>
    </source>
</evidence>
<feature type="transmembrane region" description="Helical" evidence="1">
    <location>
        <begin position="172"/>
        <end position="190"/>
    </location>
</feature>
<sequence>MYAIIQTTIFHFATMSKATESGIGGKEMLNWKTMFRRMIIIGAPLLLGGLDLWHPESVVFGEMLVSPAKADWWLKLHLMQLPLFGLLAASLYFVTDPISGILKGISRVALWLFIIFYTALDSIAGIATGIIIHRLQIMGITNEGSPAYGSMFNVFTSIFNLDAPGVSAISRIAVYSWTFAGLSAAVALFLKGYNRIGVILIAISALTYQSHAYPNGPITMLLYIAGVICVEFFPWAWTEVKKVSGMMS</sequence>
<proteinExistence type="predicted"/>
<dbReference type="Proteomes" id="UP001527882">
    <property type="component" value="Unassembled WGS sequence"/>
</dbReference>
<comment type="caution">
    <text evidence="2">The sequence shown here is derived from an EMBL/GenBank/DDBJ whole genome shotgun (WGS) entry which is preliminary data.</text>
</comment>
<accession>A0ABT4QJE3</accession>
<name>A0ABT4QJE3_9BACL</name>
<evidence type="ECO:0008006" key="4">
    <source>
        <dbReference type="Google" id="ProtNLM"/>
    </source>
</evidence>
<evidence type="ECO:0000313" key="3">
    <source>
        <dbReference type="Proteomes" id="UP001527882"/>
    </source>
</evidence>
<keyword evidence="1" id="KW-0472">Membrane</keyword>
<dbReference type="RefSeq" id="WP_269885492.1">
    <property type="nucleotide sequence ID" value="NZ_JAQAGZ010000029.1"/>
</dbReference>
<feature type="transmembrane region" description="Helical" evidence="1">
    <location>
        <begin position="220"/>
        <end position="238"/>
    </location>
</feature>
<keyword evidence="1" id="KW-1133">Transmembrane helix</keyword>
<feature type="transmembrane region" description="Helical" evidence="1">
    <location>
        <begin position="34"/>
        <end position="53"/>
    </location>
</feature>
<organism evidence="2 3">
    <name type="scientific">Paenibacillus gyeongsangnamensis</name>
    <dbReference type="NCBI Taxonomy" id="3388067"/>
    <lineage>
        <taxon>Bacteria</taxon>
        <taxon>Bacillati</taxon>
        <taxon>Bacillota</taxon>
        <taxon>Bacilli</taxon>
        <taxon>Bacillales</taxon>
        <taxon>Paenibacillaceae</taxon>
        <taxon>Paenibacillus</taxon>
    </lineage>
</organism>
<feature type="transmembrane region" description="Helical" evidence="1">
    <location>
        <begin position="73"/>
        <end position="95"/>
    </location>
</feature>
<protein>
    <recommendedName>
        <fullName evidence="4">DUF4386 domain-containing protein</fullName>
    </recommendedName>
</protein>
<reference evidence="2 3" key="1">
    <citation type="submission" date="2022-12" db="EMBL/GenBank/DDBJ databases">
        <title>Draft genome sequence of Paenibacillus sp. dW9.</title>
        <authorList>
            <person name="Choi E.-W."/>
            <person name="Kim D.-U."/>
        </authorList>
    </citation>
    <scope>NUCLEOTIDE SEQUENCE [LARGE SCALE GENOMIC DNA]</scope>
    <source>
        <strain evidence="3">dW9</strain>
    </source>
</reference>
<keyword evidence="3" id="KW-1185">Reference proteome</keyword>
<feature type="transmembrane region" description="Helical" evidence="1">
    <location>
        <begin position="107"/>
        <end position="132"/>
    </location>
</feature>
<dbReference type="EMBL" id="JAQAGZ010000029">
    <property type="protein sequence ID" value="MCZ8516959.1"/>
    <property type="molecule type" value="Genomic_DNA"/>
</dbReference>
<evidence type="ECO:0000256" key="1">
    <source>
        <dbReference type="SAM" id="Phobius"/>
    </source>
</evidence>
<gene>
    <name evidence="2" type="ORF">O9H85_32305</name>
</gene>
<keyword evidence="1" id="KW-0812">Transmembrane</keyword>